<feature type="signal peptide" evidence="15">
    <location>
        <begin position="1"/>
        <end position="20"/>
    </location>
</feature>
<dbReference type="InterPro" id="IPR057326">
    <property type="entry name" value="KR_dom"/>
</dbReference>
<evidence type="ECO:0000313" key="17">
    <source>
        <dbReference type="EMBL" id="CAG7724019.1"/>
    </source>
</evidence>
<dbReference type="SMART" id="SM00829">
    <property type="entry name" value="PKS_ER"/>
    <property type="match status" value="1"/>
</dbReference>
<dbReference type="InterPro" id="IPR032821">
    <property type="entry name" value="PKS_assoc"/>
</dbReference>
<dbReference type="InterPro" id="IPR013968">
    <property type="entry name" value="PKS_KR"/>
</dbReference>
<dbReference type="CDD" id="cd05195">
    <property type="entry name" value="enoyl_red"/>
    <property type="match status" value="1"/>
</dbReference>
<dbReference type="AlphaFoldDB" id="A0A8J2JPX5"/>
<reference evidence="17" key="1">
    <citation type="submission" date="2021-06" db="EMBL/GenBank/DDBJ databases">
        <authorList>
            <person name="Hodson N. C."/>
            <person name="Mongue J. A."/>
            <person name="Jaron S. K."/>
        </authorList>
    </citation>
    <scope>NUCLEOTIDE SEQUENCE</scope>
</reference>
<dbReference type="OrthoDB" id="329835at2759"/>
<keyword evidence="6" id="KW-0378">Hydrolase</keyword>
<feature type="chain" id="PRO_5035169518" description="Fatty acid synthase" evidence="15">
    <location>
        <begin position="21"/>
        <end position="1200"/>
    </location>
</feature>
<dbReference type="InterPro" id="IPR020841">
    <property type="entry name" value="PKS_Beta-ketoAc_synthase_dom"/>
</dbReference>
<dbReference type="InterPro" id="IPR014031">
    <property type="entry name" value="Ketoacyl_synth_C"/>
</dbReference>
<evidence type="ECO:0000256" key="15">
    <source>
        <dbReference type="SAM" id="SignalP"/>
    </source>
</evidence>
<dbReference type="InterPro" id="IPR020843">
    <property type="entry name" value="ER"/>
</dbReference>
<feature type="non-terminal residue" evidence="17">
    <location>
        <position position="1"/>
    </location>
</feature>
<evidence type="ECO:0000313" key="18">
    <source>
        <dbReference type="Proteomes" id="UP000708208"/>
    </source>
</evidence>
<name>A0A8J2JPX5_9HEXA</name>
<evidence type="ECO:0000256" key="2">
    <source>
        <dbReference type="ARBA" id="ARBA00018769"/>
    </source>
</evidence>
<evidence type="ECO:0000256" key="1">
    <source>
        <dbReference type="ARBA" id="ARBA00012873"/>
    </source>
</evidence>
<dbReference type="InterPro" id="IPR050091">
    <property type="entry name" value="PKS_NRPS_Biosynth_Enz"/>
</dbReference>
<dbReference type="Pfam" id="PF02801">
    <property type="entry name" value="Ketoacyl-synt_C"/>
    <property type="match status" value="1"/>
</dbReference>
<dbReference type="SMART" id="SM00822">
    <property type="entry name" value="PKS_KR"/>
    <property type="match status" value="1"/>
</dbReference>
<keyword evidence="13" id="KW-0511">Multifunctional enzyme</keyword>
<evidence type="ECO:0000256" key="5">
    <source>
        <dbReference type="ARBA" id="ARBA00022553"/>
    </source>
</evidence>
<comment type="catalytic activity">
    <reaction evidence="14">
        <text>acetyl-CoA + n malonyl-CoA + 2n NADPH + 2n H(+) = a long-chain fatty acid + (n+1) CoA + n CO2 + 2n NADP(+).</text>
        <dbReference type="EC" id="2.3.1.85"/>
    </reaction>
</comment>
<evidence type="ECO:0000256" key="6">
    <source>
        <dbReference type="ARBA" id="ARBA00022801"/>
    </source>
</evidence>
<dbReference type="InterPro" id="IPR013149">
    <property type="entry name" value="ADH-like_C"/>
</dbReference>
<dbReference type="InterPro" id="IPR014030">
    <property type="entry name" value="Ketoacyl_synth_N"/>
</dbReference>
<evidence type="ECO:0000256" key="11">
    <source>
        <dbReference type="ARBA" id="ARBA00023098"/>
    </source>
</evidence>
<keyword evidence="7" id="KW-0276">Fatty acid metabolism</keyword>
<evidence type="ECO:0000256" key="3">
    <source>
        <dbReference type="ARBA" id="ARBA00022450"/>
    </source>
</evidence>
<evidence type="ECO:0000256" key="4">
    <source>
        <dbReference type="ARBA" id="ARBA00022516"/>
    </source>
</evidence>
<keyword evidence="12" id="KW-0275">Fatty acid biosynthesis</keyword>
<dbReference type="Pfam" id="PF00698">
    <property type="entry name" value="Acyl_transf_1"/>
    <property type="match status" value="1"/>
</dbReference>
<dbReference type="GO" id="GO:0004312">
    <property type="term" value="F:fatty acid synthase activity"/>
    <property type="evidence" value="ECO:0007669"/>
    <property type="project" value="UniProtKB-EC"/>
</dbReference>
<dbReference type="InterPro" id="IPR014043">
    <property type="entry name" value="Acyl_transferase_dom"/>
</dbReference>
<dbReference type="Pfam" id="PF08659">
    <property type="entry name" value="KR"/>
    <property type="match status" value="1"/>
</dbReference>
<dbReference type="PANTHER" id="PTHR43775">
    <property type="entry name" value="FATTY ACID SYNTHASE"/>
    <property type="match status" value="1"/>
</dbReference>
<gene>
    <name evidence="17" type="ORF">AFUS01_LOCUS13066</name>
</gene>
<evidence type="ECO:0000256" key="8">
    <source>
        <dbReference type="ARBA" id="ARBA00022857"/>
    </source>
</evidence>
<evidence type="ECO:0000259" key="16">
    <source>
        <dbReference type="PROSITE" id="PS52004"/>
    </source>
</evidence>
<accession>A0A8J2JPX5</accession>
<keyword evidence="18" id="KW-1185">Reference proteome</keyword>
<keyword evidence="8" id="KW-0521">NADP</keyword>
<dbReference type="PANTHER" id="PTHR43775:SF7">
    <property type="entry name" value="FATTY ACID SYNTHASE"/>
    <property type="match status" value="1"/>
</dbReference>
<keyword evidence="3" id="KW-0596">Phosphopantetheine</keyword>
<dbReference type="PROSITE" id="PS52004">
    <property type="entry name" value="KS3_2"/>
    <property type="match status" value="1"/>
</dbReference>
<proteinExistence type="predicted"/>
<comment type="caution">
    <text evidence="17">The sequence shown here is derived from an EMBL/GenBank/DDBJ whole genome shotgun (WGS) entry which is preliminary data.</text>
</comment>
<dbReference type="GO" id="GO:0016491">
    <property type="term" value="F:oxidoreductase activity"/>
    <property type="evidence" value="ECO:0007669"/>
    <property type="project" value="UniProtKB-KW"/>
</dbReference>
<evidence type="ECO:0000256" key="10">
    <source>
        <dbReference type="ARBA" id="ARBA00023027"/>
    </source>
</evidence>
<dbReference type="SMART" id="SM00825">
    <property type="entry name" value="PKS_KS"/>
    <property type="match status" value="1"/>
</dbReference>
<keyword evidence="11" id="KW-0443">Lipid metabolism</keyword>
<keyword evidence="15" id="KW-0732">Signal</keyword>
<sequence>MFWNIFVTMLGFVLVSYVTGHGRLMDPPNRSSIWRLPEFQYLEPPQNYNDNALYCGGFAVQHDQNGGKCGECGDPYQLPRPRDNEIGGLYYRNIIVRNYTEGQVIPTNVELTASHLGYFEFRLCALSELDPNGMETQACFDKNLLRMKDGSTQFPIPGTTGHYYPSLQLPSGLTCQHCVLQWTYTADSHDRYDDMGLRIPTRMGVINSLDKFDAEFFSIHPKCCDVMDPRLRKLLEVGHEAIIDAGVIPKSLQGSNTGVFVAFTDSDAFPITKRSKQRTNLYGVLGNESSMLANRLSYTFDFTGPSLSINTSCSSSSTAIHEALLSIRAGLCDAAIVAGAHCNFDPVVPSMFHGLELTSVDGKCKAFDAAADGYARAEATVAIYICKMRDAKRAYATLVHTAINNDGYKKEGITFPSEVQQENVIRKVYEEAGVYPLEVDYVEAHGTGTKVGDPQELRAITKALCERRKGSLLVGSVKLIWGTWNQLLKPNIPVILLCSGQTEQAVEHFLKKALVECQDQHFVKLLHELSKDTIPRHPYRGYVVINSDNSNTHVDKTEAKESVWFIFTGLGSQWVRMSKDLVKFGAFNESISMSQEYLRNAGFNLSNVLKSTDQTLLDNLKNAMVSINAVQLGGNIQSDFKQFFEQPSLHFSIDDIKLNLETPSICLQEQLKKDLVYNVYNTGTWGFFGYQTISFKELQTPRDSSCAYGSILKPGELSSLNWIASPLSLTSKCLVEIEYSSVNFEDIGIGSVRSKQASVLYPIQNKYASRCEFSGKYKGSGVFGFGISQSLATHIDPDNAVLFDIPKHWKYEEAATVPLAYCTVYLALIVRGKMKSGETVLVHAGAGDVGQAAIAVALSMNCKVFTTVNTPKNLEFLKIRFPSLNDESFTNSRNFNQFKTHILAHTNGRGVDLVLNSVAEESIKASIECLADNGRLLQNGKFDAFNDTNVGLSVLLKGVSIFGIHLEKFIADCSPNEMFALKKYLNDEIKLGVVRPLNFQVFKSNQLEQACRFMSRAKHVCKVLIQIREHEHGPTLIPAFPRIYFDLDKSYIIVGGLGGMGFELANWMISRGAQKLVLVSRTGFKSTYHEYRINIWANQGVSKIISQHDLTTITGAKDLLDEAAKLGPIGGVFNTAVVLRTALFENQTPASFLDSANCKAIATLNLDIVSRARAIELDYFVVFSSTTALRGFPGQTNYGY</sequence>
<dbReference type="EMBL" id="CAJVCH010104927">
    <property type="protein sequence ID" value="CAG7724019.1"/>
    <property type="molecule type" value="Genomic_DNA"/>
</dbReference>
<dbReference type="EC" id="2.3.1.85" evidence="1"/>
<evidence type="ECO:0000256" key="13">
    <source>
        <dbReference type="ARBA" id="ARBA00023268"/>
    </source>
</evidence>
<dbReference type="Pfam" id="PF16197">
    <property type="entry name" value="KAsynt_C_assoc"/>
    <property type="match status" value="1"/>
</dbReference>
<keyword evidence="5" id="KW-0597">Phosphoprotein</keyword>
<evidence type="ECO:0000256" key="12">
    <source>
        <dbReference type="ARBA" id="ARBA00023160"/>
    </source>
</evidence>
<dbReference type="Pfam" id="PF00107">
    <property type="entry name" value="ADH_zinc_N"/>
    <property type="match status" value="1"/>
</dbReference>
<evidence type="ECO:0000256" key="14">
    <source>
        <dbReference type="ARBA" id="ARBA00044883"/>
    </source>
</evidence>
<evidence type="ECO:0000256" key="9">
    <source>
        <dbReference type="ARBA" id="ARBA00023002"/>
    </source>
</evidence>
<evidence type="ECO:0000256" key="7">
    <source>
        <dbReference type="ARBA" id="ARBA00022832"/>
    </source>
</evidence>
<dbReference type="Pfam" id="PF00109">
    <property type="entry name" value="ketoacyl-synt"/>
    <property type="match status" value="1"/>
</dbReference>
<dbReference type="GO" id="GO:0016787">
    <property type="term" value="F:hydrolase activity"/>
    <property type="evidence" value="ECO:0007669"/>
    <property type="project" value="UniProtKB-KW"/>
</dbReference>
<keyword evidence="4" id="KW-0444">Lipid biosynthesis</keyword>
<dbReference type="GO" id="GO:0006633">
    <property type="term" value="P:fatty acid biosynthetic process"/>
    <property type="evidence" value="ECO:0007669"/>
    <property type="project" value="UniProtKB-KW"/>
</dbReference>
<organism evidence="17 18">
    <name type="scientific">Allacma fusca</name>
    <dbReference type="NCBI Taxonomy" id="39272"/>
    <lineage>
        <taxon>Eukaryota</taxon>
        <taxon>Metazoa</taxon>
        <taxon>Ecdysozoa</taxon>
        <taxon>Arthropoda</taxon>
        <taxon>Hexapoda</taxon>
        <taxon>Collembola</taxon>
        <taxon>Symphypleona</taxon>
        <taxon>Sminthuridae</taxon>
        <taxon>Allacma</taxon>
    </lineage>
</organism>
<keyword evidence="9" id="KW-0560">Oxidoreductase</keyword>
<feature type="domain" description="Ketosynthase family 3 (KS3)" evidence="16">
    <location>
        <begin position="142"/>
        <end position="531"/>
    </location>
</feature>
<dbReference type="Proteomes" id="UP000708208">
    <property type="component" value="Unassembled WGS sequence"/>
</dbReference>
<protein>
    <recommendedName>
        <fullName evidence="2">Fatty acid synthase</fullName>
        <ecNumber evidence="1">2.3.1.85</ecNumber>
    </recommendedName>
</protein>
<keyword evidence="10" id="KW-0520">NAD</keyword>
<dbReference type="CDD" id="cd00833">
    <property type="entry name" value="PKS"/>
    <property type="match status" value="1"/>
</dbReference>